<name>A0A8T9CAP5_9HELO</name>
<comment type="similarity">
    <text evidence="3">Belongs to the methylenetetrahydrofolate reductase family.</text>
</comment>
<protein>
    <submittedName>
        <fullName evidence="10">Methylenetetrahydrofolate reductase</fullName>
    </submittedName>
</protein>
<dbReference type="GO" id="GO:0004489">
    <property type="term" value="F:methylenetetrahydrofolate reductase [NAD(P)H] activity"/>
    <property type="evidence" value="ECO:0007669"/>
    <property type="project" value="InterPro"/>
</dbReference>
<organism evidence="10 11">
    <name type="scientific">Lachnellula suecica</name>
    <dbReference type="NCBI Taxonomy" id="602035"/>
    <lineage>
        <taxon>Eukaryota</taxon>
        <taxon>Fungi</taxon>
        <taxon>Dikarya</taxon>
        <taxon>Ascomycota</taxon>
        <taxon>Pezizomycotina</taxon>
        <taxon>Leotiomycetes</taxon>
        <taxon>Helotiales</taxon>
        <taxon>Lachnaceae</taxon>
        <taxon>Lachnellula</taxon>
    </lineage>
</organism>
<evidence type="ECO:0000256" key="7">
    <source>
        <dbReference type="ARBA" id="ARBA00023002"/>
    </source>
</evidence>
<evidence type="ECO:0000256" key="3">
    <source>
        <dbReference type="ARBA" id="ARBA00006743"/>
    </source>
</evidence>
<dbReference type="GO" id="GO:0071949">
    <property type="term" value="F:FAD binding"/>
    <property type="evidence" value="ECO:0007669"/>
    <property type="project" value="TreeGrafter"/>
</dbReference>
<comment type="cofactor">
    <cofactor evidence="1">
        <name>FAD</name>
        <dbReference type="ChEBI" id="CHEBI:57692"/>
    </cofactor>
</comment>
<comment type="pathway">
    <text evidence="2 8">One-carbon metabolism; tetrahydrofolate interconversion.</text>
</comment>
<evidence type="ECO:0000256" key="4">
    <source>
        <dbReference type="ARBA" id="ARBA00022630"/>
    </source>
</evidence>
<keyword evidence="11" id="KW-1185">Reference proteome</keyword>
<evidence type="ECO:0000256" key="8">
    <source>
        <dbReference type="RuleBase" id="RU004254"/>
    </source>
</evidence>
<feature type="non-terminal residue" evidence="10">
    <location>
        <position position="372"/>
    </location>
</feature>
<dbReference type="FunFam" id="3.20.20.220:FF:000002">
    <property type="entry name" value="Methylenetetrahydrofolate reductase"/>
    <property type="match status" value="1"/>
</dbReference>
<feature type="region of interest" description="Disordered" evidence="9">
    <location>
        <begin position="330"/>
        <end position="372"/>
    </location>
</feature>
<evidence type="ECO:0000256" key="2">
    <source>
        <dbReference type="ARBA" id="ARBA00004777"/>
    </source>
</evidence>
<keyword evidence="4" id="KW-0285">Flavoprotein</keyword>
<evidence type="ECO:0000256" key="9">
    <source>
        <dbReference type="SAM" id="MobiDB-lite"/>
    </source>
</evidence>
<dbReference type="NCBIfam" id="TIGR00677">
    <property type="entry name" value="fadh2_euk"/>
    <property type="match status" value="1"/>
</dbReference>
<keyword evidence="5" id="KW-0274">FAD</keyword>
<dbReference type="InterPro" id="IPR003171">
    <property type="entry name" value="Mehydrof_redctse-like"/>
</dbReference>
<dbReference type="SUPFAM" id="SSF51730">
    <property type="entry name" value="FAD-linked oxidoreductase"/>
    <property type="match status" value="1"/>
</dbReference>
<dbReference type="GO" id="GO:0035999">
    <property type="term" value="P:tetrahydrofolate interconversion"/>
    <property type="evidence" value="ECO:0007669"/>
    <property type="project" value="TreeGrafter"/>
</dbReference>
<dbReference type="Proteomes" id="UP000469558">
    <property type="component" value="Unassembled WGS sequence"/>
</dbReference>
<dbReference type="Gene3D" id="3.20.20.220">
    <property type="match status" value="1"/>
</dbReference>
<reference evidence="10 11" key="1">
    <citation type="submission" date="2018-05" db="EMBL/GenBank/DDBJ databases">
        <title>Genome sequencing and assembly of the regulated plant pathogen Lachnellula willkommii and related sister species for the development of diagnostic species identification markers.</title>
        <authorList>
            <person name="Giroux E."/>
            <person name="Bilodeau G."/>
        </authorList>
    </citation>
    <scope>NUCLEOTIDE SEQUENCE [LARGE SCALE GENOMIC DNA]</scope>
    <source>
        <strain evidence="10 11">CBS 268.59</strain>
    </source>
</reference>
<accession>A0A8T9CAP5</accession>
<dbReference type="GO" id="GO:0009086">
    <property type="term" value="P:methionine biosynthetic process"/>
    <property type="evidence" value="ECO:0007669"/>
    <property type="project" value="TreeGrafter"/>
</dbReference>
<evidence type="ECO:0000256" key="1">
    <source>
        <dbReference type="ARBA" id="ARBA00001974"/>
    </source>
</evidence>
<evidence type="ECO:0000313" key="10">
    <source>
        <dbReference type="EMBL" id="TVY80864.1"/>
    </source>
</evidence>
<evidence type="ECO:0000313" key="11">
    <source>
        <dbReference type="Proteomes" id="UP000469558"/>
    </source>
</evidence>
<evidence type="ECO:0000256" key="5">
    <source>
        <dbReference type="ARBA" id="ARBA00022827"/>
    </source>
</evidence>
<proteinExistence type="inferred from homology"/>
<gene>
    <name evidence="10" type="primary">met11</name>
    <name evidence="10" type="ORF">LSUE1_G003698</name>
</gene>
<dbReference type="PANTHER" id="PTHR45754">
    <property type="entry name" value="METHYLENETETRAHYDROFOLATE REDUCTASE"/>
    <property type="match status" value="1"/>
</dbReference>
<dbReference type="CDD" id="cd00537">
    <property type="entry name" value="MTHFR"/>
    <property type="match status" value="1"/>
</dbReference>
<dbReference type="EMBL" id="QGMK01000594">
    <property type="protein sequence ID" value="TVY80864.1"/>
    <property type="molecule type" value="Genomic_DNA"/>
</dbReference>
<dbReference type="PANTHER" id="PTHR45754:SF1">
    <property type="entry name" value="METHYLENETETRAHYDROFOLATE REDUCTASE 1"/>
    <property type="match status" value="1"/>
</dbReference>
<dbReference type="InterPro" id="IPR029041">
    <property type="entry name" value="FAD-linked_oxidoreductase-like"/>
</dbReference>
<comment type="caution">
    <text evidence="10">The sequence shown here is derived from an EMBL/GenBank/DDBJ whole genome shotgun (WGS) entry which is preliminary data.</text>
</comment>
<dbReference type="AlphaFoldDB" id="A0A8T9CAP5"/>
<dbReference type="InterPro" id="IPR004621">
    <property type="entry name" value="Fadh2_euk"/>
</dbReference>
<keyword evidence="7" id="KW-0560">Oxidoreductase</keyword>
<sequence length="372" mass="41667">MEKITDKIAALAPGTAYFSLEFFPPKTAMGSSNLRARLDRMSRALRPLFVTVTWGAGGSTAEKSLELAELCQRELGLTTCLHLTCTNMSRELVDQALEDAKALGIRNILALRGDPPRSKEFGNEEKEEFEWAIDLVRYIRKVHGDYFCIGVAAYPEGHADESHPEGQSLEHDLPYLVEKTKAGADFIMTQLFFDVQAYDAFEKKLRDHESGVFKTIPIIPGMMPIQSYQMIKRTTKLSHAKVPSDIMRRLDEVRGDDEMVKKVGVDILSDIITHIKKEPSPGPRGFHFYTLNLEKAISFILERTNLIPESILESEYAIIDLPLDTLDINGSNPSQKKSSRRQSSIGSDPHNRVIITAPQTSHPSHEATALRS</sequence>
<dbReference type="OrthoDB" id="16284at2759"/>
<evidence type="ECO:0000256" key="6">
    <source>
        <dbReference type="ARBA" id="ARBA00022857"/>
    </source>
</evidence>
<dbReference type="Pfam" id="PF02219">
    <property type="entry name" value="MTHFR"/>
    <property type="match status" value="1"/>
</dbReference>
<keyword evidence="6" id="KW-0521">NADP</keyword>
<dbReference type="GO" id="GO:0005829">
    <property type="term" value="C:cytosol"/>
    <property type="evidence" value="ECO:0007669"/>
    <property type="project" value="TreeGrafter"/>
</dbReference>